<feature type="coiled-coil region" evidence="1">
    <location>
        <begin position="645"/>
        <end position="707"/>
    </location>
</feature>
<dbReference type="PANTHER" id="PTHR45287">
    <property type="entry name" value="OS03G0691500 PROTEIN"/>
    <property type="match status" value="1"/>
</dbReference>
<sequence>MENLCGELDKSKAEIEKLREECMAKTKIYDSLKTVHARQIAEVGEARSKIERQARELSEKEEEISEVRRLYEDLRADLEQKDSFLRNLSSAQENFRLDFGEMVLKLEGENRDMVGALNEAMCRIQDLEDQVDAANVEISGLKRVVSVNEKKCRVDVEAVDALKERDGIACKLEEETRVAREELKWKTEQFKHLEEAHEKVHDNFQRSMIESEKEKSAMIEEITSLQASLDSQTRISESFQAQLQICHQSLAHEESRRKLLAIELGEFRSRYEDVFLECQDIKSRMEQMTLKRAEEMGELRTLVRTNEAQCKEMKYRATHLEQENVELLASLKELREAQLCGAASTSLQKLKKELTSLQVLHGKCPVNLKEKESNWSSQMEKLEGDLRCSLSEMKEKDEHIKELQKELERFQESFEAQTEEISVLMTVFKSELNPVYSKPFSSAAEEQRIGHCNELNSIHGEFINKKHYECELENCTSVVKKLKEDIEESRKANINHEKELLEIIEEQKTKIANLHDEIGLLYKTITGKTNVTEALKQENEGYKETAKDLNKSVDDLQSEIASMKQELSERDLERLRHAGLQTSFEKEKTELLRIMQEKDQRIQFYQEQAKSQEKNFTHAMTSHTEKQAMLEKVLERSENQKILEMEDKSKIISQLETESRHLRQKLECQGVALLHSEEEVIRLNTLLQATKSEMEDLKNMFENEKLHMDGVMKDLNSHNKAFQDYIINLSDGRGGLIAEMERMSEQLDELCGKDSKLSASMGRMTRFSEIELRLFDTIDGTKIKSPRVSHCSAWST</sequence>
<reference evidence="2 3" key="1">
    <citation type="submission" date="2024-01" db="EMBL/GenBank/DDBJ databases">
        <title>The complete chloroplast genome sequence of Lithospermum erythrorhizon: insights into the phylogenetic relationship among Boraginaceae species and the maternal lineages of purple gromwells.</title>
        <authorList>
            <person name="Okada T."/>
            <person name="Watanabe K."/>
        </authorList>
    </citation>
    <scope>NUCLEOTIDE SEQUENCE [LARGE SCALE GENOMIC DNA]</scope>
</reference>
<dbReference type="InterPro" id="IPR040262">
    <property type="entry name" value="At4g38062-like"/>
</dbReference>
<feature type="coiled-coil region" evidence="1">
    <location>
        <begin position="386"/>
        <end position="420"/>
    </location>
</feature>
<protein>
    <submittedName>
        <fullName evidence="2">Uncharacterized protein</fullName>
    </submittedName>
</protein>
<dbReference type="Proteomes" id="UP001454036">
    <property type="component" value="Unassembled WGS sequence"/>
</dbReference>
<evidence type="ECO:0000256" key="1">
    <source>
        <dbReference type="SAM" id="Coils"/>
    </source>
</evidence>
<feature type="coiled-coil region" evidence="1">
    <location>
        <begin position="110"/>
        <end position="144"/>
    </location>
</feature>
<feature type="coiled-coil region" evidence="1">
    <location>
        <begin position="1"/>
        <end position="77"/>
    </location>
</feature>
<dbReference type="AlphaFoldDB" id="A0AAV3QHY6"/>
<organism evidence="2 3">
    <name type="scientific">Lithospermum erythrorhizon</name>
    <name type="common">Purple gromwell</name>
    <name type="synonym">Lithospermum officinale var. erythrorhizon</name>
    <dbReference type="NCBI Taxonomy" id="34254"/>
    <lineage>
        <taxon>Eukaryota</taxon>
        <taxon>Viridiplantae</taxon>
        <taxon>Streptophyta</taxon>
        <taxon>Embryophyta</taxon>
        <taxon>Tracheophyta</taxon>
        <taxon>Spermatophyta</taxon>
        <taxon>Magnoliopsida</taxon>
        <taxon>eudicotyledons</taxon>
        <taxon>Gunneridae</taxon>
        <taxon>Pentapetalae</taxon>
        <taxon>asterids</taxon>
        <taxon>lamiids</taxon>
        <taxon>Boraginales</taxon>
        <taxon>Boraginaceae</taxon>
        <taxon>Boraginoideae</taxon>
        <taxon>Lithospermeae</taxon>
        <taxon>Lithospermum</taxon>
    </lineage>
</organism>
<gene>
    <name evidence="2" type="ORF">LIER_19480</name>
</gene>
<dbReference type="EMBL" id="BAABME010004820">
    <property type="protein sequence ID" value="GAA0163675.1"/>
    <property type="molecule type" value="Genomic_DNA"/>
</dbReference>
<keyword evidence="1" id="KW-0175">Coiled coil</keyword>
<accession>A0AAV3QHY6</accession>
<name>A0AAV3QHY6_LITER</name>
<proteinExistence type="predicted"/>
<keyword evidence="3" id="KW-1185">Reference proteome</keyword>
<evidence type="ECO:0000313" key="3">
    <source>
        <dbReference type="Proteomes" id="UP001454036"/>
    </source>
</evidence>
<comment type="caution">
    <text evidence="2">The sequence shown here is derived from an EMBL/GenBank/DDBJ whole genome shotgun (WGS) entry which is preliminary data.</text>
</comment>
<evidence type="ECO:0000313" key="2">
    <source>
        <dbReference type="EMBL" id="GAA0163675.1"/>
    </source>
</evidence>
<dbReference type="PANTHER" id="PTHR45287:SF3">
    <property type="entry name" value="PROTEIN, PUTATIVE-RELATED"/>
    <property type="match status" value="1"/>
</dbReference>
<feature type="coiled-coil region" evidence="1">
    <location>
        <begin position="465"/>
        <end position="615"/>
    </location>
</feature>